<dbReference type="Pfam" id="PF01040">
    <property type="entry name" value="UbiA"/>
    <property type="match status" value="1"/>
</dbReference>
<dbReference type="PANTHER" id="PTHR43448:SF2">
    <property type="entry name" value="PROTOHEME IX FARNESYLTRANSFERASE, MITOCHONDRIAL"/>
    <property type="match status" value="1"/>
</dbReference>
<comment type="subcellular location">
    <subcellularLocation>
        <location evidence="1">Membrane</location>
        <topology evidence="1">Multi-pass membrane protein</topology>
    </subcellularLocation>
</comment>
<dbReference type="NCBIfam" id="TIGR01473">
    <property type="entry name" value="cyoE_ctaB"/>
    <property type="match status" value="1"/>
</dbReference>
<evidence type="ECO:0000313" key="11">
    <source>
        <dbReference type="EMBL" id="CAD9944856.1"/>
    </source>
</evidence>
<keyword evidence="4" id="KW-0808">Transferase</keyword>
<organism evidence="11">
    <name type="scientific">Entomoneis paludosa</name>
    <dbReference type="NCBI Taxonomy" id="265537"/>
    <lineage>
        <taxon>Eukaryota</taxon>
        <taxon>Sar</taxon>
        <taxon>Stramenopiles</taxon>
        <taxon>Ochrophyta</taxon>
        <taxon>Bacillariophyta</taxon>
        <taxon>Bacillariophyceae</taxon>
        <taxon>Bacillariophycidae</taxon>
        <taxon>Entomoneidaceae</taxon>
        <taxon>Entomoneis</taxon>
    </lineage>
</organism>
<protein>
    <recommendedName>
        <fullName evidence="3">Protoheme IX farnesyltransferase, mitochondrial</fullName>
    </recommendedName>
    <alternativeName>
        <fullName evidence="9">Heme O synthase</fullName>
    </alternativeName>
</protein>
<dbReference type="InterPro" id="IPR030470">
    <property type="entry name" value="UbiA_prenylTrfase_CS"/>
</dbReference>
<feature type="transmembrane region" description="Helical" evidence="10">
    <location>
        <begin position="159"/>
        <end position="185"/>
    </location>
</feature>
<evidence type="ECO:0000256" key="6">
    <source>
        <dbReference type="ARBA" id="ARBA00022989"/>
    </source>
</evidence>
<accession>A0A7S2VD29</accession>
<evidence type="ECO:0000256" key="8">
    <source>
        <dbReference type="ARBA" id="ARBA00023136"/>
    </source>
</evidence>
<dbReference type="HAMAP" id="MF_00154">
    <property type="entry name" value="CyoE_CtaB"/>
    <property type="match status" value="1"/>
</dbReference>
<dbReference type="InterPro" id="IPR006369">
    <property type="entry name" value="Protohaem_IX_farnesylTrfase"/>
</dbReference>
<proteinExistence type="inferred from homology"/>
<dbReference type="Gene3D" id="1.10.357.140">
    <property type="entry name" value="UbiA prenyltransferase"/>
    <property type="match status" value="1"/>
</dbReference>
<keyword evidence="8 10" id="KW-0472">Membrane</keyword>
<dbReference type="GO" id="GO:0008495">
    <property type="term" value="F:protoheme IX farnesyltransferase activity"/>
    <property type="evidence" value="ECO:0007669"/>
    <property type="project" value="InterPro"/>
</dbReference>
<dbReference type="EMBL" id="HBHT01003735">
    <property type="protein sequence ID" value="CAD9944856.1"/>
    <property type="molecule type" value="Transcribed_RNA"/>
</dbReference>
<evidence type="ECO:0000256" key="9">
    <source>
        <dbReference type="ARBA" id="ARBA00030253"/>
    </source>
</evidence>
<evidence type="ECO:0000256" key="5">
    <source>
        <dbReference type="ARBA" id="ARBA00022692"/>
    </source>
</evidence>
<comment type="similarity">
    <text evidence="2">Belongs to the UbiA prenyltransferase family.</text>
</comment>
<feature type="transmembrane region" description="Helical" evidence="10">
    <location>
        <begin position="121"/>
        <end position="139"/>
    </location>
</feature>
<feature type="transmembrane region" description="Helical" evidence="10">
    <location>
        <begin position="96"/>
        <end position="115"/>
    </location>
</feature>
<reference evidence="11" key="1">
    <citation type="submission" date="2021-01" db="EMBL/GenBank/DDBJ databases">
        <authorList>
            <person name="Corre E."/>
            <person name="Pelletier E."/>
            <person name="Niang G."/>
            <person name="Scheremetjew M."/>
            <person name="Finn R."/>
            <person name="Kale V."/>
            <person name="Holt S."/>
            <person name="Cochrane G."/>
            <person name="Meng A."/>
            <person name="Brown T."/>
            <person name="Cohen L."/>
        </authorList>
    </citation>
    <scope>NUCLEOTIDE SEQUENCE</scope>
    <source>
        <strain evidence="11">CCMP125</strain>
    </source>
</reference>
<evidence type="ECO:0000256" key="4">
    <source>
        <dbReference type="ARBA" id="ARBA00022679"/>
    </source>
</evidence>
<dbReference type="PROSITE" id="PS00943">
    <property type="entry name" value="UBIA"/>
    <property type="match status" value="1"/>
</dbReference>
<gene>
    <name evidence="11" type="ORF">APAL1065_LOCUS2515</name>
</gene>
<keyword evidence="5 10" id="KW-0812">Transmembrane</keyword>
<keyword evidence="7" id="KW-0350">Heme biosynthesis</keyword>
<dbReference type="CDD" id="cd13957">
    <property type="entry name" value="PT_UbiA_Cox10"/>
    <property type="match status" value="1"/>
</dbReference>
<name>A0A7S2VD29_9STRA</name>
<dbReference type="InterPro" id="IPR044878">
    <property type="entry name" value="UbiA_sf"/>
</dbReference>
<feature type="transmembrane region" description="Helical" evidence="10">
    <location>
        <begin position="191"/>
        <end position="209"/>
    </location>
</feature>
<evidence type="ECO:0000256" key="10">
    <source>
        <dbReference type="SAM" id="Phobius"/>
    </source>
</evidence>
<evidence type="ECO:0000256" key="2">
    <source>
        <dbReference type="ARBA" id="ARBA00005985"/>
    </source>
</evidence>
<dbReference type="AlphaFoldDB" id="A0A7S2VD29"/>
<feature type="transmembrane region" description="Helical" evidence="10">
    <location>
        <begin position="348"/>
        <end position="366"/>
    </location>
</feature>
<sequence>MLRTRRLFNLPVRTGNSSVLHREFQKCINSGLGNVVYNLRVTAGYQQRIFSTQRDATTDASATASSLITDERTKQKNKAKGNQAVKAYLELAKAKLSSLVVATTAAGFVAAGGPISTQLDVLGSAVLGTALCSSSAAAWNQIFEKDLDAKMKRTQQRPLVTGALSTNQAMTAATVWGCSGVGLLAFGTDPVTTALGAGNTVLYAGLYTYMKRFSIYNTWVGAVVGAVPPVMGWTAATGGSFMDTEALLLGATLYLWQMPHFFALSYMHRVDYQRGGFAMVPCLEEDGEKTANLIVRYAWYLSTIPIIATATQVTSSMFALEGIALNAYALTVAHKFRNERTNANARKVFLTSLWYLPCLLMLFLIHSKVWHEDKDKDDAIAQFLSDQIRFIQDSGRGLCVHEAILPRLPKGKDACPVTVVSRQSRNAIQEASATVQATAETVANSAKATESNASSNS</sequence>
<dbReference type="InterPro" id="IPR000537">
    <property type="entry name" value="UbiA_prenyltransferase"/>
</dbReference>
<dbReference type="PANTHER" id="PTHR43448">
    <property type="entry name" value="PROTOHEME IX FARNESYLTRANSFERASE, MITOCHONDRIAL"/>
    <property type="match status" value="1"/>
</dbReference>
<evidence type="ECO:0000256" key="3">
    <source>
        <dbReference type="ARBA" id="ARBA00016335"/>
    </source>
</evidence>
<dbReference type="GO" id="GO:0006784">
    <property type="term" value="P:heme A biosynthetic process"/>
    <property type="evidence" value="ECO:0007669"/>
    <property type="project" value="TreeGrafter"/>
</dbReference>
<keyword evidence="6 10" id="KW-1133">Transmembrane helix</keyword>
<feature type="transmembrane region" description="Helical" evidence="10">
    <location>
        <begin position="216"/>
        <end position="235"/>
    </location>
</feature>
<evidence type="ECO:0000256" key="1">
    <source>
        <dbReference type="ARBA" id="ARBA00004141"/>
    </source>
</evidence>
<evidence type="ECO:0000256" key="7">
    <source>
        <dbReference type="ARBA" id="ARBA00023133"/>
    </source>
</evidence>
<dbReference type="GO" id="GO:0016020">
    <property type="term" value="C:membrane"/>
    <property type="evidence" value="ECO:0007669"/>
    <property type="project" value="UniProtKB-SubCell"/>
</dbReference>
<feature type="transmembrane region" description="Helical" evidence="10">
    <location>
        <begin position="247"/>
        <end position="267"/>
    </location>
</feature>
<dbReference type="FunFam" id="1.10.357.140:FF:000006">
    <property type="entry name" value="Protoheme IX farnesyltransferase, mitochondrial"/>
    <property type="match status" value="1"/>
</dbReference>
<dbReference type="GO" id="GO:0005739">
    <property type="term" value="C:mitochondrion"/>
    <property type="evidence" value="ECO:0007669"/>
    <property type="project" value="TreeGrafter"/>
</dbReference>